<feature type="compositionally biased region" description="Polar residues" evidence="1">
    <location>
        <begin position="947"/>
        <end position="963"/>
    </location>
</feature>
<feature type="region of interest" description="Disordered" evidence="1">
    <location>
        <begin position="947"/>
        <end position="1031"/>
    </location>
</feature>
<feature type="non-terminal residue" evidence="2">
    <location>
        <position position="1042"/>
    </location>
</feature>
<organism evidence="2 3">
    <name type="scientific">Durusdinium trenchii</name>
    <dbReference type="NCBI Taxonomy" id="1381693"/>
    <lineage>
        <taxon>Eukaryota</taxon>
        <taxon>Sar</taxon>
        <taxon>Alveolata</taxon>
        <taxon>Dinophyceae</taxon>
        <taxon>Suessiales</taxon>
        <taxon>Symbiodiniaceae</taxon>
        <taxon>Durusdinium</taxon>
    </lineage>
</organism>
<evidence type="ECO:0008006" key="4">
    <source>
        <dbReference type="Google" id="ProtNLM"/>
    </source>
</evidence>
<evidence type="ECO:0000256" key="1">
    <source>
        <dbReference type="SAM" id="MobiDB-lite"/>
    </source>
</evidence>
<accession>A0ABP0N342</accession>
<proteinExistence type="predicted"/>
<reference evidence="2 3" key="1">
    <citation type="submission" date="2024-02" db="EMBL/GenBank/DDBJ databases">
        <authorList>
            <person name="Chen Y."/>
            <person name="Shah S."/>
            <person name="Dougan E. K."/>
            <person name="Thang M."/>
            <person name="Chan C."/>
        </authorList>
    </citation>
    <scope>NUCLEOTIDE SEQUENCE [LARGE SCALE GENOMIC DNA]</scope>
</reference>
<name>A0ABP0N342_9DINO</name>
<gene>
    <name evidence="2" type="ORF">CCMP2556_LOCUS28379</name>
</gene>
<evidence type="ECO:0000313" key="2">
    <source>
        <dbReference type="EMBL" id="CAK9057517.1"/>
    </source>
</evidence>
<protein>
    <recommendedName>
        <fullName evidence="4">CHAT domain-containing protein</fullName>
    </recommendedName>
</protein>
<evidence type="ECO:0000313" key="3">
    <source>
        <dbReference type="Proteomes" id="UP001642484"/>
    </source>
</evidence>
<feature type="compositionally biased region" description="Basic and acidic residues" evidence="1">
    <location>
        <begin position="1006"/>
        <end position="1023"/>
    </location>
</feature>
<sequence length="1042" mass="115924">MFLVYKVTEEDMEFVPKGKFQVPFSIVPQPLRSYRLSFESFNPSVLFWSPLRPGDYLVTRLPEKKVVYMSRNVEQIFSSRENLEVHFLFASPLTYSPLSIDGELEGLRTAGVVVRLTCATRENLRGLKKALRLSATVLHVSCHTGLIRGDKAEARGTTQVRSILEDFMGDGQLVTPQAFADLLIGGGAAPQLLVFLSCHSEALALTSLERGVKRAVAVRADSSLLDSAARDFTSTFYAELRTHWNVQRAFDVSLETMRASREPGVAAEAEKLVLLPEGAPEFELGDPACEIALPEEVPVESDKTICVRVPFGPGEEAIISSLFDLRSLERLCDLPLLSVPRARFIKEALAGFSNYRILKVSGDAGDLQDFAAALVRFACFPGGRLFPAGALVVKAVEEATDEDVLTQQQMCDIFLPIMRTHGTLVQKVGCRYARPAIKGEEVQTIINGETVAKIVVADDTSYVIQQNSMDRELYVLSREKFERNYEVPGSEITEKSPECDSMRERGYKSYERKGLVLIYKVTEEDMTQVPGGRFEVAFSSTPQPVRAGDYLATGYPESTEVFLSRNAEQIYLSQIIRSQDEMCRHFLPIIRKKGTVVRKVGFRLARRALRGEEVLTSIDGDVVAKALVNDETSMVIMGETSDREWYVLDDASFAESYELPGTEILDEGLEFDVLRERGFKCYKRRGMARIYQVTDGDLQFLPSRKFWGKGTIPLPLRVGDFLVTRYPDAGEIYLSRHGEEVFEPVGPEELVRSQEEMCERFLPILLRRGSRVPRAGYSYARPAQVGEVVRTIVDGEQVAKVPIHDSESMVVRMETADRELQVLSASDFLRDFNVPGEEIQDSTAEMQALRNRGYKRFRQHGIALLYQVTEEDIEDFVPGRRFQVHGSQVPSPLCAGDFLEARYPDATFVFMNRNAVQIYGNVLHIGLTRKALEASDGLVAWANMTTTQGHPSSLSTEFRTGSEASADESEPTADTNLSPPGSVDRASSAPELASQGPQRLGYVQRKRAEAKGSEAKHDGHDENDSFTTSQDAAAAVVVVVVV</sequence>
<dbReference type="Proteomes" id="UP001642484">
    <property type="component" value="Unassembled WGS sequence"/>
</dbReference>
<dbReference type="EMBL" id="CAXAMN010021282">
    <property type="protein sequence ID" value="CAK9057517.1"/>
    <property type="molecule type" value="Genomic_DNA"/>
</dbReference>
<keyword evidence="3" id="KW-1185">Reference proteome</keyword>
<comment type="caution">
    <text evidence="2">The sequence shown here is derived from an EMBL/GenBank/DDBJ whole genome shotgun (WGS) entry which is preliminary data.</text>
</comment>